<evidence type="ECO:0000313" key="2">
    <source>
        <dbReference type="EMBL" id="MTF38856.1"/>
    </source>
</evidence>
<sequence>MSRTRKSYKKIELELFPFLSVLACTIGSLILLIIVVSTQTLDSNPEVKIIAQAEDGANQQKQPRYIECREDGVVIYPSEEFIPTNQLENSNSAFLQLIRDVREKRDQEYIIAAIRPKGIEVFEKVRSIIEKEEIDIGYEPIEEDWTLKVN</sequence>
<evidence type="ECO:0000256" key="1">
    <source>
        <dbReference type="SAM" id="Phobius"/>
    </source>
</evidence>
<protein>
    <submittedName>
        <fullName evidence="2">Uncharacterized protein</fullName>
    </submittedName>
</protein>
<dbReference type="RefSeq" id="WP_155083689.1">
    <property type="nucleotide sequence ID" value="NZ_WMIA01000008.1"/>
</dbReference>
<dbReference type="Proteomes" id="UP000437131">
    <property type="component" value="Unassembled WGS sequence"/>
</dbReference>
<gene>
    <name evidence="2" type="ORF">GGC33_07935</name>
</gene>
<keyword evidence="1" id="KW-1133">Transmembrane helix</keyword>
<dbReference type="EMBL" id="WMIA01000008">
    <property type="protein sequence ID" value="MTF38856.1"/>
    <property type="molecule type" value="Genomic_DNA"/>
</dbReference>
<proteinExistence type="predicted"/>
<evidence type="ECO:0000313" key="3">
    <source>
        <dbReference type="Proteomes" id="UP000437131"/>
    </source>
</evidence>
<reference evidence="2 3" key="1">
    <citation type="submission" date="2019-11" db="EMBL/GenBank/DDBJ databases">
        <title>Isolation of a new High Light Tolerant Cyanobacteria.</title>
        <authorList>
            <person name="Dobson Z."/>
            <person name="Vaughn N."/>
            <person name="Vaughn M."/>
            <person name="Fromme P."/>
            <person name="Mazor Y."/>
        </authorList>
    </citation>
    <scope>NUCLEOTIDE SEQUENCE [LARGE SCALE GENOMIC DNA]</scope>
    <source>
        <strain evidence="2 3">0216</strain>
    </source>
</reference>
<name>A0A844GXZ3_9CHRO</name>
<feature type="transmembrane region" description="Helical" evidence="1">
    <location>
        <begin position="15"/>
        <end position="36"/>
    </location>
</feature>
<keyword evidence="1" id="KW-0472">Membrane</keyword>
<accession>A0A844GXZ3</accession>
<dbReference type="AlphaFoldDB" id="A0A844GXZ3"/>
<keyword evidence="1" id="KW-0812">Transmembrane</keyword>
<organism evidence="2 3">
    <name type="scientific">Cyanobacterium aponinum 0216</name>
    <dbReference type="NCBI Taxonomy" id="2676140"/>
    <lineage>
        <taxon>Bacteria</taxon>
        <taxon>Bacillati</taxon>
        <taxon>Cyanobacteriota</taxon>
        <taxon>Cyanophyceae</taxon>
        <taxon>Oscillatoriophycideae</taxon>
        <taxon>Chroococcales</taxon>
        <taxon>Geminocystaceae</taxon>
        <taxon>Cyanobacterium</taxon>
    </lineage>
</organism>
<comment type="caution">
    <text evidence="2">The sequence shown here is derived from an EMBL/GenBank/DDBJ whole genome shotgun (WGS) entry which is preliminary data.</text>
</comment>